<keyword evidence="2 4" id="KW-0863">Zinc-finger</keyword>
<evidence type="ECO:0000256" key="2">
    <source>
        <dbReference type="ARBA" id="ARBA00022771"/>
    </source>
</evidence>
<evidence type="ECO:0000313" key="7">
    <source>
        <dbReference type="Proteomes" id="UP000294933"/>
    </source>
</evidence>
<sequence>MPSTKPHLPKNVLKKLLELPMMKGSLSATMTDNFDRVRLAIIKHDLGIDGLVDFEVPGPLPDGGKRTCLEFAALTGDLILAYEMIRLGATIETKDSDSQTAVHLAYQRYFQYRKASRMFSKFVHSAHDVPPAGYRCREIARVLVEQHASLDVGADEDPPKLTILHLACAALDWEFIELLLHHGARDTPDQNGRLITQYMTQEQRDRYNHIISTAPTERPPRTCPCWSGKTLAECHAKHRQPYPAEFLCLCGSGKTFKRCCLPRNRSREEFWNADEEWIQSEDTVTIPLHVPEAAREAFDSIFPSGEPGSSIHVPFNSEVQKTFDRILDEDLLSQVDSVVQRNLIDPAFAYAVKSVGWVPKPLGGPVYSKTQMEFRAGLFNDFVDEYIGQGTDKRPKLEIERAAKMRPSCGALYKVCEAKQCDLQEGGDIAPFKRCGKCRLTFYCSSDCQKADWKHHKKICGSHGQVELPLPSQQAFERYIMNPYLKSAKGSKMMESLEWD</sequence>
<name>A0A4Y7QA85_9AGAM</name>
<dbReference type="Proteomes" id="UP000294933">
    <property type="component" value="Unassembled WGS sequence"/>
</dbReference>
<dbReference type="Pfam" id="PF01753">
    <property type="entry name" value="zf-MYND"/>
    <property type="match status" value="1"/>
</dbReference>
<keyword evidence="3" id="KW-0862">Zinc</keyword>
<dbReference type="InterPro" id="IPR004027">
    <property type="entry name" value="SEC_C_motif"/>
</dbReference>
<dbReference type="SUPFAM" id="SSF144232">
    <property type="entry name" value="HIT/MYND zinc finger-like"/>
    <property type="match status" value="1"/>
</dbReference>
<dbReference type="STRING" id="50990.A0A4Y7QA85"/>
<dbReference type="SMART" id="SM00248">
    <property type="entry name" value="ANK"/>
    <property type="match status" value="2"/>
</dbReference>
<evidence type="ECO:0000259" key="5">
    <source>
        <dbReference type="PROSITE" id="PS50865"/>
    </source>
</evidence>
<dbReference type="GO" id="GO:0008270">
    <property type="term" value="F:zinc ion binding"/>
    <property type="evidence" value="ECO:0007669"/>
    <property type="project" value="UniProtKB-KW"/>
</dbReference>
<evidence type="ECO:0000256" key="4">
    <source>
        <dbReference type="PROSITE-ProRule" id="PRU00134"/>
    </source>
</evidence>
<protein>
    <recommendedName>
        <fullName evidence="5">MYND-type domain-containing protein</fullName>
    </recommendedName>
</protein>
<evidence type="ECO:0000256" key="1">
    <source>
        <dbReference type="ARBA" id="ARBA00022723"/>
    </source>
</evidence>
<evidence type="ECO:0000256" key="3">
    <source>
        <dbReference type="ARBA" id="ARBA00022833"/>
    </source>
</evidence>
<feature type="domain" description="MYND-type" evidence="5">
    <location>
        <begin position="418"/>
        <end position="460"/>
    </location>
</feature>
<organism evidence="6 7">
    <name type="scientific">Rickenella mellea</name>
    <dbReference type="NCBI Taxonomy" id="50990"/>
    <lineage>
        <taxon>Eukaryota</taxon>
        <taxon>Fungi</taxon>
        <taxon>Dikarya</taxon>
        <taxon>Basidiomycota</taxon>
        <taxon>Agaricomycotina</taxon>
        <taxon>Agaricomycetes</taxon>
        <taxon>Hymenochaetales</taxon>
        <taxon>Rickenellaceae</taxon>
        <taxon>Rickenella</taxon>
    </lineage>
</organism>
<dbReference type="InterPro" id="IPR002893">
    <property type="entry name" value="Znf_MYND"/>
</dbReference>
<dbReference type="InterPro" id="IPR002110">
    <property type="entry name" value="Ankyrin_rpt"/>
</dbReference>
<evidence type="ECO:0000313" key="6">
    <source>
        <dbReference type="EMBL" id="TDL24191.1"/>
    </source>
</evidence>
<dbReference type="Gene3D" id="6.10.140.2220">
    <property type="match status" value="1"/>
</dbReference>
<reference evidence="6 7" key="1">
    <citation type="submission" date="2018-06" db="EMBL/GenBank/DDBJ databases">
        <title>A transcriptomic atlas of mushroom development highlights an independent origin of complex multicellularity.</title>
        <authorList>
            <consortium name="DOE Joint Genome Institute"/>
            <person name="Krizsan K."/>
            <person name="Almasi E."/>
            <person name="Merenyi Z."/>
            <person name="Sahu N."/>
            <person name="Viragh M."/>
            <person name="Koszo T."/>
            <person name="Mondo S."/>
            <person name="Kiss B."/>
            <person name="Balint B."/>
            <person name="Kues U."/>
            <person name="Barry K."/>
            <person name="Hegedus J.C."/>
            <person name="Henrissat B."/>
            <person name="Johnson J."/>
            <person name="Lipzen A."/>
            <person name="Ohm R."/>
            <person name="Nagy I."/>
            <person name="Pangilinan J."/>
            <person name="Yan J."/>
            <person name="Xiong Y."/>
            <person name="Grigoriev I.V."/>
            <person name="Hibbett D.S."/>
            <person name="Nagy L.G."/>
        </authorList>
    </citation>
    <scope>NUCLEOTIDE SEQUENCE [LARGE SCALE GENOMIC DNA]</scope>
    <source>
        <strain evidence="6 7">SZMC22713</strain>
    </source>
</reference>
<dbReference type="VEuPathDB" id="FungiDB:BD410DRAFT_838248"/>
<dbReference type="SUPFAM" id="SSF48403">
    <property type="entry name" value="Ankyrin repeat"/>
    <property type="match status" value="1"/>
</dbReference>
<keyword evidence="1" id="KW-0479">Metal-binding</keyword>
<gene>
    <name evidence="6" type="ORF">BD410DRAFT_838248</name>
</gene>
<dbReference type="AlphaFoldDB" id="A0A4Y7QA85"/>
<dbReference type="InterPro" id="IPR036770">
    <property type="entry name" value="Ankyrin_rpt-contain_sf"/>
</dbReference>
<dbReference type="Pfam" id="PF02810">
    <property type="entry name" value="SEC-C"/>
    <property type="match status" value="1"/>
</dbReference>
<proteinExistence type="predicted"/>
<accession>A0A4Y7QA85</accession>
<dbReference type="OrthoDB" id="432970at2759"/>
<dbReference type="PROSITE" id="PS50865">
    <property type="entry name" value="ZF_MYND_2"/>
    <property type="match status" value="1"/>
</dbReference>
<dbReference type="Gene3D" id="1.25.40.20">
    <property type="entry name" value="Ankyrin repeat-containing domain"/>
    <property type="match status" value="1"/>
</dbReference>
<keyword evidence="7" id="KW-1185">Reference proteome</keyword>
<dbReference type="EMBL" id="ML170167">
    <property type="protein sequence ID" value="TDL24191.1"/>
    <property type="molecule type" value="Genomic_DNA"/>
</dbReference>